<dbReference type="InterPro" id="IPR008964">
    <property type="entry name" value="Invasin/intimin_cell_adhesion"/>
</dbReference>
<evidence type="ECO:0000259" key="1">
    <source>
        <dbReference type="Pfam" id="PF02368"/>
    </source>
</evidence>
<dbReference type="AlphaFoldDB" id="A0A423JV07"/>
<dbReference type="Pfam" id="PF02368">
    <property type="entry name" value="Big_2"/>
    <property type="match status" value="1"/>
</dbReference>
<dbReference type="SUPFAM" id="SSF49373">
    <property type="entry name" value="Invasin/intimin cell-adhesion fragments"/>
    <property type="match status" value="1"/>
</dbReference>
<accession>A0A423JV07</accession>
<dbReference type="Gene3D" id="2.60.40.1080">
    <property type="match status" value="1"/>
</dbReference>
<dbReference type="RefSeq" id="WP_123364488.1">
    <property type="nucleotide sequence ID" value="NZ_MOBO01000002.1"/>
</dbReference>
<gene>
    <name evidence="2" type="ORF">BK664_02945</name>
</gene>
<proteinExistence type="predicted"/>
<comment type="caution">
    <text evidence="2">The sequence shown here is derived from an EMBL/GenBank/DDBJ whole genome shotgun (WGS) entry which is preliminary data.</text>
</comment>
<reference evidence="2 3" key="1">
    <citation type="submission" date="2016-10" db="EMBL/GenBank/DDBJ databases">
        <title>Comparative genome analysis of multiple Pseudomonas spp. focuses on biocontrol and plant growth promoting traits.</title>
        <authorList>
            <person name="Tao X.-Y."/>
            <person name="Taylor C.G."/>
        </authorList>
    </citation>
    <scope>NUCLEOTIDE SEQUENCE [LARGE SCALE GENOMIC DNA]</scope>
    <source>
        <strain evidence="2 3">38D4</strain>
    </source>
</reference>
<organism evidence="2 3">
    <name type="scientific">Pseudomonas brassicacearum</name>
    <dbReference type="NCBI Taxonomy" id="930166"/>
    <lineage>
        <taxon>Bacteria</taxon>
        <taxon>Pseudomonadati</taxon>
        <taxon>Pseudomonadota</taxon>
        <taxon>Gammaproteobacteria</taxon>
        <taxon>Pseudomonadales</taxon>
        <taxon>Pseudomonadaceae</taxon>
        <taxon>Pseudomonas</taxon>
    </lineage>
</organism>
<feature type="domain" description="BIG2" evidence="1">
    <location>
        <begin position="156"/>
        <end position="190"/>
    </location>
</feature>
<dbReference type="EMBL" id="MOBO01000002">
    <property type="protein sequence ID" value="RON41519.1"/>
    <property type="molecule type" value="Genomic_DNA"/>
</dbReference>
<protein>
    <recommendedName>
        <fullName evidence="1">BIG2 domain-containing protein</fullName>
    </recommendedName>
</protein>
<evidence type="ECO:0000313" key="2">
    <source>
        <dbReference type="EMBL" id="RON41519.1"/>
    </source>
</evidence>
<dbReference type="Proteomes" id="UP000286351">
    <property type="component" value="Unassembled WGS sequence"/>
</dbReference>
<dbReference type="InterPro" id="IPR003343">
    <property type="entry name" value="Big_2"/>
</dbReference>
<evidence type="ECO:0000313" key="3">
    <source>
        <dbReference type="Proteomes" id="UP000286351"/>
    </source>
</evidence>
<name>A0A423JV07_9PSED</name>
<sequence length="302" mass="32984">MFIATATLREPSVDEAPDGVLDPETLPAEGATVRIKPYVGMAFRDHVYLFIGDHYTDDIPIGASAVGKDVAFTVATKEFVASTDNIVPIRYEVQPYQGALEESLILNLQLNVGFEGNATLDLSTENYVASVEKTPTITPAFIRMSREANWGAPPYEYTSSEEDIATVDKMSGEVTAKRNGLCSITATDSQHQARSYALTIKGIQELHFLSPGADWDGMKVLCMAANLQPVTLTQIKRLWSLYYPSSGAVADYLDWLNYPVWTANELGAGTAWSYDLNGPNVNENASSDAMDTLHQIVGIKQS</sequence>